<reference evidence="1 2" key="1">
    <citation type="submission" date="2018-11" db="EMBL/GenBank/DDBJ databases">
        <authorList>
            <consortium name="Pathogen Informatics"/>
        </authorList>
    </citation>
    <scope>NUCLEOTIDE SEQUENCE [LARGE SCALE GENOMIC DNA]</scope>
</reference>
<evidence type="ECO:0000313" key="2">
    <source>
        <dbReference type="Proteomes" id="UP000050761"/>
    </source>
</evidence>
<reference evidence="3" key="2">
    <citation type="submission" date="2019-09" db="UniProtKB">
        <authorList>
            <consortium name="WormBaseParasite"/>
        </authorList>
    </citation>
    <scope>IDENTIFICATION</scope>
</reference>
<name>A0A183FS14_HELPZ</name>
<proteinExistence type="predicted"/>
<dbReference type="OrthoDB" id="5867650at2759"/>
<dbReference type="AlphaFoldDB" id="A0A183FS14"/>
<protein>
    <submittedName>
        <fullName evidence="3">RNase H domain-containing protein</fullName>
    </submittedName>
</protein>
<accession>A0A3P8A4X5</accession>
<organism evidence="2 3">
    <name type="scientific">Heligmosomoides polygyrus</name>
    <name type="common">Parasitic roundworm</name>
    <dbReference type="NCBI Taxonomy" id="6339"/>
    <lineage>
        <taxon>Eukaryota</taxon>
        <taxon>Metazoa</taxon>
        <taxon>Ecdysozoa</taxon>
        <taxon>Nematoda</taxon>
        <taxon>Chromadorea</taxon>
        <taxon>Rhabditida</taxon>
        <taxon>Rhabditina</taxon>
        <taxon>Rhabditomorpha</taxon>
        <taxon>Strongyloidea</taxon>
        <taxon>Heligmosomidae</taxon>
        <taxon>Heligmosomoides</taxon>
    </lineage>
</organism>
<evidence type="ECO:0000313" key="3">
    <source>
        <dbReference type="WBParaSite" id="HPBE_0001068001-mRNA-1"/>
    </source>
</evidence>
<sequence>MKRRRVEVLCLQETRWKGVKAKEMGERVKLFYNGEDTKGNGAGIAIAESQGFGSCCSKDKRPHHVTAAGYEGSLL</sequence>
<dbReference type="Proteomes" id="UP000050761">
    <property type="component" value="Unassembled WGS sequence"/>
</dbReference>
<accession>A0A183FS14</accession>
<dbReference type="EMBL" id="UZAH01026843">
    <property type="protein sequence ID" value="VDO85963.1"/>
    <property type="molecule type" value="Genomic_DNA"/>
</dbReference>
<dbReference type="WBParaSite" id="HPBE_0001068001-mRNA-1">
    <property type="protein sequence ID" value="HPBE_0001068001-mRNA-1"/>
    <property type="gene ID" value="HPBE_0001068001"/>
</dbReference>
<gene>
    <name evidence="1" type="ORF">HPBE_LOCUS10681</name>
</gene>
<evidence type="ECO:0000313" key="1">
    <source>
        <dbReference type="EMBL" id="VDO85963.1"/>
    </source>
</evidence>
<keyword evidence="2" id="KW-1185">Reference proteome</keyword>